<dbReference type="GO" id="GO:0003824">
    <property type="term" value="F:catalytic activity"/>
    <property type="evidence" value="ECO:0007669"/>
    <property type="project" value="UniProtKB-ARBA"/>
</dbReference>
<protein>
    <recommendedName>
        <fullName evidence="7">HAD family phosphatase</fullName>
    </recommendedName>
</protein>
<dbReference type="PANTHER" id="PTHR46193:SF18">
    <property type="entry name" value="HEXITOL PHOSPHATASE B"/>
    <property type="match status" value="1"/>
</dbReference>
<sequence>MPQPNFCIVFDCDGVLVNSEPYSCESLRQAILRATGVDIPHEFPNDYFEVFGLSVYSSIEYYVKKGILPENTDIDGVARKVNELKDPIYEELARGKLSTFPGLKALLEEACAKKVALGVGSSGTPEKIRFNLKQAGILSYFKEEHIVSSTQVARGKPAPDVYLKVMELIGCPPEKSLVIEDACAGLLAAKNAGACAIGITTSLPRQVLEPFADIVLDSFEEMSLGLLERLVKEKEKKL</sequence>
<dbReference type="InterPro" id="IPR051600">
    <property type="entry name" value="Beta-PGM-like"/>
</dbReference>
<dbReference type="NCBIfam" id="TIGR01509">
    <property type="entry name" value="HAD-SF-IA-v3"/>
    <property type="match status" value="1"/>
</dbReference>
<proteinExistence type="predicted"/>
<keyword evidence="6" id="KW-1185">Reference proteome</keyword>
<keyword evidence="2" id="KW-0479">Metal-binding</keyword>
<dbReference type="Gene3D" id="1.10.150.240">
    <property type="entry name" value="Putative phosphatase, domain 2"/>
    <property type="match status" value="1"/>
</dbReference>
<dbReference type="Pfam" id="PF13419">
    <property type="entry name" value="HAD_2"/>
    <property type="match status" value="1"/>
</dbReference>
<reference evidence="5 6" key="1">
    <citation type="submission" date="2022-07" db="EMBL/GenBank/DDBJ databases">
        <title>Genome-wide signatures of adaptation to extreme environments.</title>
        <authorList>
            <person name="Cho C.H."/>
            <person name="Yoon H.S."/>
        </authorList>
    </citation>
    <scope>NUCLEOTIDE SEQUENCE [LARGE SCALE GENOMIC DNA]</scope>
    <source>
        <strain evidence="5 6">108.79 E11</strain>
    </source>
</reference>
<gene>
    <name evidence="5" type="ORF">GAYE_PCTG33G0918</name>
</gene>
<evidence type="ECO:0000256" key="1">
    <source>
        <dbReference type="ARBA" id="ARBA00001946"/>
    </source>
</evidence>
<evidence type="ECO:0000313" key="5">
    <source>
        <dbReference type="EMBL" id="KAK4523028.1"/>
    </source>
</evidence>
<evidence type="ECO:0000256" key="2">
    <source>
        <dbReference type="ARBA" id="ARBA00022723"/>
    </source>
</evidence>
<comment type="cofactor">
    <cofactor evidence="1">
        <name>Mg(2+)</name>
        <dbReference type="ChEBI" id="CHEBI:18420"/>
    </cofactor>
</comment>
<dbReference type="Proteomes" id="UP001300502">
    <property type="component" value="Unassembled WGS sequence"/>
</dbReference>
<accession>A0AAV9I722</accession>
<evidence type="ECO:0000256" key="3">
    <source>
        <dbReference type="ARBA" id="ARBA00022842"/>
    </source>
</evidence>
<dbReference type="SUPFAM" id="SSF56784">
    <property type="entry name" value="HAD-like"/>
    <property type="match status" value="1"/>
</dbReference>
<dbReference type="SFLD" id="SFLDG01129">
    <property type="entry name" value="C1.5:_HAD__Beta-PGM__Phosphata"/>
    <property type="match status" value="1"/>
</dbReference>
<dbReference type="InterPro" id="IPR023198">
    <property type="entry name" value="PGP-like_dom2"/>
</dbReference>
<dbReference type="GO" id="GO:0046872">
    <property type="term" value="F:metal ion binding"/>
    <property type="evidence" value="ECO:0007669"/>
    <property type="project" value="UniProtKB-KW"/>
</dbReference>
<dbReference type="InterPro" id="IPR036412">
    <property type="entry name" value="HAD-like_sf"/>
</dbReference>
<dbReference type="PANTHER" id="PTHR46193">
    <property type="entry name" value="6-PHOSPHOGLUCONATE PHOSPHATASE"/>
    <property type="match status" value="1"/>
</dbReference>
<evidence type="ECO:0008006" key="7">
    <source>
        <dbReference type="Google" id="ProtNLM"/>
    </source>
</evidence>
<evidence type="ECO:0000256" key="4">
    <source>
        <dbReference type="ARBA" id="ARBA00023277"/>
    </source>
</evidence>
<evidence type="ECO:0000313" key="6">
    <source>
        <dbReference type="Proteomes" id="UP001300502"/>
    </source>
</evidence>
<dbReference type="EMBL" id="JANCYU010000010">
    <property type="protein sequence ID" value="KAK4523028.1"/>
    <property type="molecule type" value="Genomic_DNA"/>
</dbReference>
<name>A0AAV9I722_9RHOD</name>
<dbReference type="InterPro" id="IPR006439">
    <property type="entry name" value="HAD-SF_hydro_IA"/>
</dbReference>
<organism evidence="5 6">
    <name type="scientific">Galdieria yellowstonensis</name>
    <dbReference type="NCBI Taxonomy" id="3028027"/>
    <lineage>
        <taxon>Eukaryota</taxon>
        <taxon>Rhodophyta</taxon>
        <taxon>Bangiophyceae</taxon>
        <taxon>Galdieriales</taxon>
        <taxon>Galdieriaceae</taxon>
        <taxon>Galdieria</taxon>
    </lineage>
</organism>
<dbReference type="InterPro" id="IPR023214">
    <property type="entry name" value="HAD_sf"/>
</dbReference>
<dbReference type="SFLD" id="SFLDS00003">
    <property type="entry name" value="Haloacid_Dehalogenase"/>
    <property type="match status" value="1"/>
</dbReference>
<dbReference type="Gene3D" id="3.40.50.1000">
    <property type="entry name" value="HAD superfamily/HAD-like"/>
    <property type="match status" value="1"/>
</dbReference>
<comment type="caution">
    <text evidence="5">The sequence shown here is derived from an EMBL/GenBank/DDBJ whole genome shotgun (WGS) entry which is preliminary data.</text>
</comment>
<dbReference type="AlphaFoldDB" id="A0AAV9I722"/>
<keyword evidence="4" id="KW-0119">Carbohydrate metabolism</keyword>
<keyword evidence="3" id="KW-0460">Magnesium</keyword>
<dbReference type="InterPro" id="IPR041492">
    <property type="entry name" value="HAD_2"/>
</dbReference>